<dbReference type="Proteomes" id="UP000233440">
    <property type="component" value="Unassembled WGS sequence"/>
</dbReference>
<dbReference type="Pfam" id="PF08378">
    <property type="entry name" value="NERD"/>
    <property type="match status" value="1"/>
</dbReference>
<keyword evidence="3" id="KW-1185">Reference proteome</keyword>
<proteinExistence type="predicted"/>
<comment type="caution">
    <text evidence="2">The sequence shown here is derived from an EMBL/GenBank/DDBJ whole genome shotgun (WGS) entry which is preliminary data.</text>
</comment>
<gene>
    <name evidence="2" type="ORF">CWO92_17280</name>
</gene>
<dbReference type="EMBL" id="PIQO01000015">
    <property type="protein sequence ID" value="PKR83763.1"/>
    <property type="molecule type" value="Genomic_DNA"/>
</dbReference>
<organism evidence="2 3">
    <name type="scientific">Heyndrickxia camelliae</name>
    <dbReference type="NCBI Taxonomy" id="1707093"/>
    <lineage>
        <taxon>Bacteria</taxon>
        <taxon>Bacillati</taxon>
        <taxon>Bacillota</taxon>
        <taxon>Bacilli</taxon>
        <taxon>Bacillales</taxon>
        <taxon>Bacillaceae</taxon>
        <taxon>Heyndrickxia</taxon>
    </lineage>
</organism>
<evidence type="ECO:0000259" key="1">
    <source>
        <dbReference type="PROSITE" id="PS50965"/>
    </source>
</evidence>
<evidence type="ECO:0000313" key="3">
    <source>
        <dbReference type="Proteomes" id="UP000233440"/>
    </source>
</evidence>
<name>A0A2N3LGW3_9BACI</name>
<dbReference type="AlphaFoldDB" id="A0A2N3LGW3"/>
<dbReference type="InterPro" id="IPR011528">
    <property type="entry name" value="NERD"/>
</dbReference>
<dbReference type="RefSeq" id="WP_101355461.1">
    <property type="nucleotide sequence ID" value="NZ_PIQO01000015.1"/>
</dbReference>
<evidence type="ECO:0000313" key="2">
    <source>
        <dbReference type="EMBL" id="PKR83763.1"/>
    </source>
</evidence>
<dbReference type="OrthoDB" id="569879at2"/>
<dbReference type="PROSITE" id="PS50965">
    <property type="entry name" value="NERD"/>
    <property type="match status" value="1"/>
</dbReference>
<reference evidence="2 3" key="1">
    <citation type="submission" date="2017-11" db="EMBL/GenBank/DDBJ databases">
        <title>Bacillus camelliae sp. nov., isolated from pu'er tea.</title>
        <authorList>
            <person name="Niu L."/>
        </authorList>
    </citation>
    <scope>NUCLEOTIDE SEQUENCE [LARGE SCALE GENOMIC DNA]</scope>
    <source>
        <strain evidence="2 3">7578-1</strain>
    </source>
</reference>
<accession>A0A2N3LGW3</accession>
<sequence length="324" mass="38310">MIVKAKKIEAEISALQALLRRLHKSHQKRTQMEKDLSKRLAGFKGEQSMEYYLSFLPKDYYLIFHHLRLQGDQHHFQMDIFILSPAFFLILEIKHISGKVIFDKDSSQLIRENNEEVEIYSDPVLQVNHQRFQLIKWLEQRKFQPIPIETLVVMTNPSSFIQFTPNSSSYKHTVIRSANFIAKMNALSQKHKEEKLTKKELRKLSKLLIRHHIPKHINVLHQYNIVKSEISTGVHCPECFFIPLDRKGRKWYCPKCKMFSKIAYIASLKDYCLLFQPTITNLEARTFLQITSESTTRKLLMEMNLPHSGTTKGRVYHLYFDDWD</sequence>
<feature type="domain" description="NERD" evidence="1">
    <location>
        <begin position="41"/>
        <end position="161"/>
    </location>
</feature>
<protein>
    <submittedName>
        <fullName evidence="2">NERD nuclease</fullName>
    </submittedName>
</protein>